<evidence type="ECO:0008006" key="8">
    <source>
        <dbReference type="Google" id="ProtNLM"/>
    </source>
</evidence>
<evidence type="ECO:0000256" key="3">
    <source>
        <dbReference type="ARBA" id="ARBA00022989"/>
    </source>
</evidence>
<dbReference type="GO" id="GO:0016020">
    <property type="term" value="C:membrane"/>
    <property type="evidence" value="ECO:0007669"/>
    <property type="project" value="UniProtKB-SubCell"/>
</dbReference>
<feature type="transmembrane region" description="Helical" evidence="5">
    <location>
        <begin position="66"/>
        <end position="88"/>
    </location>
</feature>
<feature type="transmembrane region" description="Helical" evidence="5">
    <location>
        <begin position="100"/>
        <end position="121"/>
    </location>
</feature>
<dbReference type="Pfam" id="PF06541">
    <property type="entry name" value="ABC_trans_CmpB"/>
    <property type="match status" value="1"/>
</dbReference>
<reference evidence="6 7" key="1">
    <citation type="submission" date="2017-03" db="EMBL/GenBank/DDBJ databases">
        <title>Genome sequence of Clostridium oryzae DSM 28571.</title>
        <authorList>
            <person name="Poehlein A."/>
            <person name="Daniel R."/>
        </authorList>
    </citation>
    <scope>NUCLEOTIDE SEQUENCE [LARGE SCALE GENOMIC DNA]</scope>
    <source>
        <strain evidence="6 7">DSM 28571</strain>
    </source>
</reference>
<evidence type="ECO:0000313" key="7">
    <source>
        <dbReference type="Proteomes" id="UP000190080"/>
    </source>
</evidence>
<evidence type="ECO:0000256" key="5">
    <source>
        <dbReference type="SAM" id="Phobius"/>
    </source>
</evidence>
<comment type="caution">
    <text evidence="6">The sequence shown here is derived from an EMBL/GenBank/DDBJ whole genome shotgun (WGS) entry which is preliminary data.</text>
</comment>
<evidence type="ECO:0000256" key="2">
    <source>
        <dbReference type="ARBA" id="ARBA00022692"/>
    </source>
</evidence>
<dbReference type="PANTHER" id="PTHR31746:SF2">
    <property type="entry name" value="TRANSMEMBRANE PROTEIN 229A"/>
    <property type="match status" value="1"/>
</dbReference>
<keyword evidence="2 5" id="KW-0812">Transmembrane</keyword>
<accession>A0A1V4IQU9</accession>
<dbReference type="Proteomes" id="UP000190080">
    <property type="component" value="Unassembled WGS sequence"/>
</dbReference>
<dbReference type="OrthoDB" id="5523261at2"/>
<evidence type="ECO:0000313" key="6">
    <source>
        <dbReference type="EMBL" id="OPJ62392.1"/>
    </source>
</evidence>
<organism evidence="6 7">
    <name type="scientific">Clostridium oryzae</name>
    <dbReference type="NCBI Taxonomy" id="1450648"/>
    <lineage>
        <taxon>Bacteria</taxon>
        <taxon>Bacillati</taxon>
        <taxon>Bacillota</taxon>
        <taxon>Clostridia</taxon>
        <taxon>Eubacteriales</taxon>
        <taxon>Clostridiaceae</taxon>
        <taxon>Clostridium</taxon>
    </lineage>
</organism>
<evidence type="ECO:0000256" key="4">
    <source>
        <dbReference type="ARBA" id="ARBA00023136"/>
    </source>
</evidence>
<gene>
    <name evidence="6" type="ORF">CLORY_17610</name>
</gene>
<name>A0A1V4IQU9_9CLOT</name>
<keyword evidence="7" id="KW-1185">Reference proteome</keyword>
<comment type="subcellular location">
    <subcellularLocation>
        <location evidence="1">Membrane</location>
        <topology evidence="1">Multi-pass membrane protein</topology>
    </subcellularLocation>
</comment>
<keyword evidence="4 5" id="KW-0472">Membrane</keyword>
<dbReference type="RefSeq" id="WP_079423380.1">
    <property type="nucleotide sequence ID" value="NZ_MZGV01000015.1"/>
</dbReference>
<dbReference type="EMBL" id="MZGV01000015">
    <property type="protein sequence ID" value="OPJ62392.1"/>
    <property type="molecule type" value="Genomic_DNA"/>
</dbReference>
<dbReference type="PANTHER" id="PTHR31746">
    <property type="entry name" value="TRANSMEMBRANE PROTEIN 229 FAMILY MEMBER"/>
    <property type="match status" value="1"/>
</dbReference>
<dbReference type="AlphaFoldDB" id="A0A1V4IQU9"/>
<dbReference type="STRING" id="1450648.CLORY_17610"/>
<feature type="transmembrane region" description="Helical" evidence="5">
    <location>
        <begin position="36"/>
        <end position="54"/>
    </location>
</feature>
<protein>
    <recommendedName>
        <fullName evidence="8">ABC-transporter type IV</fullName>
    </recommendedName>
</protein>
<evidence type="ECO:0000256" key="1">
    <source>
        <dbReference type="ARBA" id="ARBA00004141"/>
    </source>
</evidence>
<sequence>MKIRYIIYGLLGICLEVFWTGLASLISQNITMEGRTYVWMFFIYGLGVLLEPVHNRIRKLPVILRGGIYTILIFFIEYSTGLLLRIVIGKCPWDYSGNYYSINGLITLTFIPVWFLAGLLFERVHDLLMEVHIVKETP</sequence>
<dbReference type="InterPro" id="IPR010540">
    <property type="entry name" value="CmpB_TMEM229"/>
</dbReference>
<proteinExistence type="predicted"/>
<keyword evidence="3 5" id="KW-1133">Transmembrane helix</keyword>
<feature type="transmembrane region" description="Helical" evidence="5">
    <location>
        <begin position="7"/>
        <end position="30"/>
    </location>
</feature>